<keyword evidence="7" id="KW-1185">Reference proteome</keyword>
<comment type="similarity">
    <text evidence="1">Belongs to the flavin oxidoreductase frp family.</text>
</comment>
<keyword evidence="2" id="KW-0285">Flavoprotein</keyword>
<dbReference type="VEuPathDB" id="FungiDB:AN8360"/>
<dbReference type="EMBL" id="BN001305">
    <property type="protein sequence ID" value="CBF80381.1"/>
    <property type="molecule type" value="Genomic_DNA"/>
</dbReference>
<dbReference type="OMA" id="AHFNQPM"/>
<dbReference type="eggNOG" id="ENOG502SAN1">
    <property type="taxonomic scope" value="Eukaryota"/>
</dbReference>
<feature type="domain" description="Nitroreductase" evidence="5">
    <location>
        <begin position="41"/>
        <end position="197"/>
    </location>
</feature>
<name>Q5ATM0_EMENI</name>
<reference evidence="7" key="1">
    <citation type="journal article" date="2005" name="Nature">
        <title>Sequencing of Aspergillus nidulans and comparative analysis with A. fumigatus and A. oryzae.</title>
        <authorList>
            <person name="Galagan J.E."/>
            <person name="Calvo S.E."/>
            <person name="Cuomo C."/>
            <person name="Ma L.J."/>
            <person name="Wortman J.R."/>
            <person name="Batzoglou S."/>
            <person name="Lee S.I."/>
            <person name="Basturkmen M."/>
            <person name="Spevak C.C."/>
            <person name="Clutterbuck J."/>
            <person name="Kapitonov V."/>
            <person name="Jurka J."/>
            <person name="Scazzocchio C."/>
            <person name="Farman M."/>
            <person name="Butler J."/>
            <person name="Purcell S."/>
            <person name="Harris S."/>
            <person name="Braus G.H."/>
            <person name="Draht O."/>
            <person name="Busch S."/>
            <person name="D'Enfert C."/>
            <person name="Bouchier C."/>
            <person name="Goldman G.H."/>
            <person name="Bell-Pedersen D."/>
            <person name="Griffiths-Jones S."/>
            <person name="Doonan J.H."/>
            <person name="Yu J."/>
            <person name="Vienken K."/>
            <person name="Pain A."/>
            <person name="Freitag M."/>
            <person name="Selker E.U."/>
            <person name="Archer D.B."/>
            <person name="Penalva M.A."/>
            <person name="Oakley B.R."/>
            <person name="Momany M."/>
            <person name="Tanaka T."/>
            <person name="Kumagai T."/>
            <person name="Asai K."/>
            <person name="Machida M."/>
            <person name="Nierman W.C."/>
            <person name="Denning D.W."/>
            <person name="Caddick M."/>
            <person name="Hynes M."/>
            <person name="Paoletti M."/>
            <person name="Fischer R."/>
            <person name="Miller B."/>
            <person name="Dyer P."/>
            <person name="Sachs M.S."/>
            <person name="Osmani S.A."/>
            <person name="Birren B.W."/>
        </authorList>
    </citation>
    <scope>NUCLEOTIDE SEQUENCE [LARGE SCALE GENOMIC DNA]</scope>
    <source>
        <strain evidence="7">FGSC A4 / ATCC 38163 / CBS 112.46 / NRRL 194 / M139</strain>
    </source>
</reference>
<dbReference type="SUPFAM" id="SSF55469">
    <property type="entry name" value="FMN-dependent nitroreductase-like"/>
    <property type="match status" value="1"/>
</dbReference>
<dbReference type="PANTHER" id="PTHR43425">
    <property type="entry name" value="OXYGEN-INSENSITIVE NADPH NITROREDUCTASE"/>
    <property type="match status" value="1"/>
</dbReference>
<dbReference type="Pfam" id="PF00881">
    <property type="entry name" value="Nitroreductase"/>
    <property type="match status" value="1"/>
</dbReference>
<dbReference type="AlphaFoldDB" id="Q5ATM0"/>
<keyword evidence="3" id="KW-0288">FMN</keyword>
<dbReference type="KEGG" id="ani:ANIA_08360"/>
<accession>Q5ATM0</accession>
<dbReference type="PIRSF" id="PIRSF005426">
    <property type="entry name" value="Frp"/>
    <property type="match status" value="1"/>
</dbReference>
<dbReference type="PANTHER" id="PTHR43425:SF2">
    <property type="entry name" value="OXYGEN-INSENSITIVE NADPH NITROREDUCTASE"/>
    <property type="match status" value="1"/>
</dbReference>
<evidence type="ECO:0000313" key="6">
    <source>
        <dbReference type="EMBL" id="CBF80381.1"/>
    </source>
</evidence>
<evidence type="ECO:0000256" key="1">
    <source>
        <dbReference type="ARBA" id="ARBA00008366"/>
    </source>
</evidence>
<dbReference type="OrthoDB" id="2094932at2759"/>
<dbReference type="CDD" id="cd02146">
    <property type="entry name" value="NfsA-like"/>
    <property type="match status" value="1"/>
</dbReference>
<dbReference type="RefSeq" id="XP_681629.1">
    <property type="nucleotide sequence ID" value="XM_676537.1"/>
</dbReference>
<protein>
    <recommendedName>
        <fullName evidence="5">Nitroreductase domain-containing protein</fullName>
    </recommendedName>
</protein>
<dbReference type="InParanoid" id="Q5ATM0"/>
<sequence length="285" mass="31520">MDTPTPPATPKDLSGLIERRYQDGQSLHISNQSVPQTISTILEHRSIRAFLPTPLPPGTLETLIAAGQSASTFSMLQTWSVVAIHDPQHKDAVARVSGNQDFIRQAPLFLIFCADLHRHANVIDKYRTAGKPLEKIDMLIAGVVDASIAAENVAIAAESLGLGICMVGGVRNNAESLVELLHLPEKTFGIVGLAVGYADPTAHEDIKPRLPMREILHYETWDSNQQRQDENVAMFDDVLSKHYALHSMLGRKPWSRFAAEWNADGRMDGRDRMRGLLERQGFGLN</sequence>
<dbReference type="Proteomes" id="UP000000560">
    <property type="component" value="Chromosome V"/>
</dbReference>
<evidence type="ECO:0000313" key="7">
    <source>
        <dbReference type="Proteomes" id="UP000000560"/>
    </source>
</evidence>
<dbReference type="GeneID" id="2868638"/>
<keyword evidence="4" id="KW-0560">Oxidoreductase</keyword>
<dbReference type="Gene3D" id="3.40.109.10">
    <property type="entry name" value="NADH Oxidase"/>
    <property type="match status" value="1"/>
</dbReference>
<evidence type="ECO:0000256" key="2">
    <source>
        <dbReference type="ARBA" id="ARBA00022630"/>
    </source>
</evidence>
<evidence type="ECO:0000256" key="4">
    <source>
        <dbReference type="ARBA" id="ARBA00023002"/>
    </source>
</evidence>
<gene>
    <name evidence="6" type="ORF">ANIA_08360</name>
</gene>
<dbReference type="InterPro" id="IPR016446">
    <property type="entry name" value="Flavin_OxRdtase_Frp"/>
</dbReference>
<accession>C8VE54</accession>
<organism evidence="6 7">
    <name type="scientific">Emericella nidulans (strain FGSC A4 / ATCC 38163 / CBS 112.46 / NRRL 194 / M139)</name>
    <name type="common">Aspergillus nidulans</name>
    <dbReference type="NCBI Taxonomy" id="227321"/>
    <lineage>
        <taxon>Eukaryota</taxon>
        <taxon>Fungi</taxon>
        <taxon>Dikarya</taxon>
        <taxon>Ascomycota</taxon>
        <taxon>Pezizomycotina</taxon>
        <taxon>Eurotiomycetes</taxon>
        <taxon>Eurotiomycetidae</taxon>
        <taxon>Eurotiales</taxon>
        <taxon>Aspergillaceae</taxon>
        <taxon>Aspergillus</taxon>
        <taxon>Aspergillus subgen. Nidulantes</taxon>
    </lineage>
</organism>
<reference evidence="7" key="2">
    <citation type="journal article" date="2009" name="Fungal Genet. Biol.">
        <title>The 2008 update of the Aspergillus nidulans genome annotation: a community effort.</title>
        <authorList>
            <person name="Wortman J.R."/>
            <person name="Gilsenan J.M."/>
            <person name="Joardar V."/>
            <person name="Deegan J."/>
            <person name="Clutterbuck J."/>
            <person name="Andersen M.R."/>
            <person name="Archer D."/>
            <person name="Bencina M."/>
            <person name="Braus G."/>
            <person name="Coutinho P."/>
            <person name="von Dohren H."/>
            <person name="Doonan J."/>
            <person name="Driessen A.J."/>
            <person name="Durek P."/>
            <person name="Espeso E."/>
            <person name="Fekete E."/>
            <person name="Flipphi M."/>
            <person name="Estrada C.G."/>
            <person name="Geysens S."/>
            <person name="Goldman G."/>
            <person name="de Groot P.W."/>
            <person name="Hansen K."/>
            <person name="Harris S.D."/>
            <person name="Heinekamp T."/>
            <person name="Helmstaedt K."/>
            <person name="Henrissat B."/>
            <person name="Hofmann G."/>
            <person name="Homan T."/>
            <person name="Horio T."/>
            <person name="Horiuchi H."/>
            <person name="James S."/>
            <person name="Jones M."/>
            <person name="Karaffa L."/>
            <person name="Karanyi Z."/>
            <person name="Kato M."/>
            <person name="Keller N."/>
            <person name="Kelly D.E."/>
            <person name="Kiel J.A."/>
            <person name="Kim J.M."/>
            <person name="van der Klei I.J."/>
            <person name="Klis F.M."/>
            <person name="Kovalchuk A."/>
            <person name="Krasevec N."/>
            <person name="Kubicek C.P."/>
            <person name="Liu B."/>
            <person name="Maccabe A."/>
            <person name="Meyer V."/>
            <person name="Mirabito P."/>
            <person name="Miskei M."/>
            <person name="Mos M."/>
            <person name="Mullins J."/>
            <person name="Nelson D.R."/>
            <person name="Nielsen J."/>
            <person name="Oakley B.R."/>
            <person name="Osmani S.A."/>
            <person name="Pakula T."/>
            <person name="Paszewski A."/>
            <person name="Paulsen I."/>
            <person name="Pilsyk S."/>
            <person name="Pocsi I."/>
            <person name="Punt P.J."/>
            <person name="Ram A.F."/>
            <person name="Ren Q."/>
            <person name="Robellet X."/>
            <person name="Robson G."/>
            <person name="Seiboth B."/>
            <person name="van Solingen P."/>
            <person name="Specht T."/>
            <person name="Sun J."/>
            <person name="Taheri-Talesh N."/>
            <person name="Takeshita N."/>
            <person name="Ussery D."/>
            <person name="vanKuyk P.A."/>
            <person name="Visser H."/>
            <person name="van de Vondervoort P.J."/>
            <person name="de Vries R.P."/>
            <person name="Walton J."/>
            <person name="Xiang X."/>
            <person name="Xiong Y."/>
            <person name="Zeng A.P."/>
            <person name="Brandt B.W."/>
            <person name="Cornell M.J."/>
            <person name="van den Hondel C.A."/>
            <person name="Visser J."/>
            <person name="Oliver S.G."/>
            <person name="Turner G."/>
        </authorList>
    </citation>
    <scope>GENOME REANNOTATION</scope>
    <source>
        <strain evidence="7">FGSC A4 / ATCC 38163 / CBS 112.46 / NRRL 194 / M139</strain>
    </source>
</reference>
<evidence type="ECO:0000259" key="5">
    <source>
        <dbReference type="Pfam" id="PF00881"/>
    </source>
</evidence>
<dbReference type="HOGENOM" id="CLU_070764_0_0_1"/>
<evidence type="ECO:0000256" key="3">
    <source>
        <dbReference type="ARBA" id="ARBA00022643"/>
    </source>
</evidence>
<dbReference type="GO" id="GO:0003955">
    <property type="term" value="F:NAD(P)H dehydrogenase (quinone) activity"/>
    <property type="evidence" value="ECO:0000318"/>
    <property type="project" value="GO_Central"/>
</dbReference>
<proteinExistence type="inferred from homology"/>
<dbReference type="InterPro" id="IPR000415">
    <property type="entry name" value="Nitroreductase-like"/>
</dbReference>
<dbReference type="InterPro" id="IPR029479">
    <property type="entry name" value="Nitroreductase"/>
</dbReference>